<dbReference type="SMART" id="SM00261">
    <property type="entry name" value="FU"/>
    <property type="match status" value="7"/>
</dbReference>
<dbReference type="Gene3D" id="2.10.220.10">
    <property type="entry name" value="Hormone Receptor, Insulin-like Growth Factor Receptor 1, Chain A, domain 2"/>
    <property type="match status" value="2"/>
</dbReference>
<feature type="domain" description="EGF-like" evidence="4">
    <location>
        <begin position="103"/>
        <end position="143"/>
    </location>
</feature>
<evidence type="ECO:0000259" key="4">
    <source>
        <dbReference type="SMART" id="SM00181"/>
    </source>
</evidence>
<keyword evidence="6" id="KW-1185">Reference proteome</keyword>
<feature type="transmembrane region" description="Helical" evidence="2">
    <location>
        <begin position="1616"/>
        <end position="1637"/>
    </location>
</feature>
<feature type="domain" description="EGF-like" evidence="4">
    <location>
        <begin position="464"/>
        <end position="508"/>
    </location>
</feature>
<dbReference type="Proteomes" id="UP001162131">
    <property type="component" value="Unassembled WGS sequence"/>
</dbReference>
<comment type="caution">
    <text evidence="5">The sequence shown here is derived from an EMBL/GenBank/DDBJ whole genome shotgun (WGS) entry which is preliminary data.</text>
</comment>
<name>A0AAU9J0C1_9CILI</name>
<evidence type="ECO:0000313" key="6">
    <source>
        <dbReference type="Proteomes" id="UP001162131"/>
    </source>
</evidence>
<feature type="transmembrane region" description="Helical" evidence="2">
    <location>
        <begin position="1693"/>
        <end position="1715"/>
    </location>
</feature>
<feature type="chain" id="PRO_5043549572" description="EGF-like domain-containing protein" evidence="3">
    <location>
        <begin position="18"/>
        <end position="1765"/>
    </location>
</feature>
<dbReference type="SMART" id="SM00181">
    <property type="entry name" value="EGF"/>
    <property type="match status" value="8"/>
</dbReference>
<evidence type="ECO:0000313" key="5">
    <source>
        <dbReference type="EMBL" id="CAG9320588.1"/>
    </source>
</evidence>
<protein>
    <recommendedName>
        <fullName evidence="4">EGF-like domain-containing protein</fullName>
    </recommendedName>
</protein>
<dbReference type="SUPFAM" id="SSF57184">
    <property type="entry name" value="Growth factor receptor domain"/>
    <property type="match status" value="3"/>
</dbReference>
<feature type="domain" description="EGF-like" evidence="4">
    <location>
        <begin position="358"/>
        <end position="402"/>
    </location>
</feature>
<feature type="region of interest" description="Disordered" evidence="1">
    <location>
        <begin position="1539"/>
        <end position="1559"/>
    </location>
</feature>
<feature type="domain" description="EGF-like" evidence="4">
    <location>
        <begin position="244"/>
        <end position="278"/>
    </location>
</feature>
<reference evidence="5" key="1">
    <citation type="submission" date="2021-09" db="EMBL/GenBank/DDBJ databases">
        <authorList>
            <consortium name="AG Swart"/>
            <person name="Singh M."/>
            <person name="Singh A."/>
            <person name="Seah K."/>
            <person name="Emmerich C."/>
        </authorList>
    </citation>
    <scope>NUCLEOTIDE SEQUENCE</scope>
    <source>
        <strain evidence="5">ATCC30299</strain>
    </source>
</reference>
<gene>
    <name evidence="5" type="ORF">BSTOLATCC_MIC26502</name>
</gene>
<dbReference type="EMBL" id="CAJZBQ010000025">
    <property type="protein sequence ID" value="CAG9320588.1"/>
    <property type="molecule type" value="Genomic_DNA"/>
</dbReference>
<dbReference type="PANTHER" id="PTHR15332:SF175">
    <property type="entry name" value="PROPROTEIN CONVERTASE SUBTILISIN_KEXIN TYPE 5-LIKE"/>
    <property type="match status" value="1"/>
</dbReference>
<keyword evidence="2" id="KW-0472">Membrane</keyword>
<dbReference type="InterPro" id="IPR000742">
    <property type="entry name" value="EGF"/>
</dbReference>
<feature type="transmembrane region" description="Helical" evidence="2">
    <location>
        <begin position="1477"/>
        <end position="1497"/>
    </location>
</feature>
<keyword evidence="2" id="KW-0812">Transmembrane</keyword>
<feature type="transmembrane region" description="Helical" evidence="2">
    <location>
        <begin position="1721"/>
        <end position="1747"/>
    </location>
</feature>
<feature type="domain" description="EGF-like" evidence="4">
    <location>
        <begin position="196"/>
        <end position="229"/>
    </location>
</feature>
<feature type="transmembrane region" description="Helical" evidence="2">
    <location>
        <begin position="1657"/>
        <end position="1681"/>
    </location>
</feature>
<evidence type="ECO:0000256" key="3">
    <source>
        <dbReference type="SAM" id="SignalP"/>
    </source>
</evidence>
<keyword evidence="3" id="KW-0732">Signal</keyword>
<evidence type="ECO:0000256" key="1">
    <source>
        <dbReference type="SAM" id="MobiDB-lite"/>
    </source>
</evidence>
<feature type="domain" description="EGF-like" evidence="4">
    <location>
        <begin position="320"/>
        <end position="357"/>
    </location>
</feature>
<organism evidence="5 6">
    <name type="scientific">Blepharisma stoltei</name>
    <dbReference type="NCBI Taxonomy" id="1481888"/>
    <lineage>
        <taxon>Eukaryota</taxon>
        <taxon>Sar</taxon>
        <taxon>Alveolata</taxon>
        <taxon>Ciliophora</taxon>
        <taxon>Postciliodesmatophora</taxon>
        <taxon>Heterotrichea</taxon>
        <taxon>Heterotrichida</taxon>
        <taxon>Blepharismidae</taxon>
        <taxon>Blepharisma</taxon>
    </lineage>
</organism>
<dbReference type="PANTHER" id="PTHR15332">
    <property type="entry name" value="PROPROTEIN CONVERTASE SUBTILISIN_KEXIN TYPE 5-LIKE"/>
    <property type="match status" value="1"/>
</dbReference>
<feature type="signal peptide" evidence="3">
    <location>
        <begin position="1"/>
        <end position="17"/>
    </location>
</feature>
<dbReference type="InterPro" id="IPR006212">
    <property type="entry name" value="Furin_repeat"/>
</dbReference>
<dbReference type="CDD" id="cd00064">
    <property type="entry name" value="FU"/>
    <property type="match status" value="2"/>
</dbReference>
<feature type="compositionally biased region" description="Low complexity" evidence="1">
    <location>
        <begin position="1539"/>
        <end position="1550"/>
    </location>
</feature>
<feature type="domain" description="EGF-like" evidence="4">
    <location>
        <begin position="15"/>
        <end position="51"/>
    </location>
</feature>
<proteinExistence type="predicted"/>
<keyword evidence="2" id="KW-1133">Transmembrane helix</keyword>
<sequence length="1765" mass="189030">MELLIVVQLVIQLVLLAQDKPTCLTCKSHATVSSSVCTCDSGYYGTADSCTACDATCATCSGSATTCVTCKSHATVASNVCSCDSGYYGTADSCKACDSTCATCSGSGSSACVTCKDASNMNLSGGTCTCKTGYFDSATSTCVTSCDSTCATCSGSTTNCEACKDSTHMSGTLPGPFSCNAGYYWDSSKSTTICQTCDSTCVTCSGSGSSKCNSCKDNMSLSATPGTCTCKDGFSWDAASKSCKCSISGCATCSTTTYGNCDACQSGFKLSSDSKSCACSITNCKTCSTTTYGTCQECQSGFSWDATSQTCKCSVSLCDTCSTTTYGTCDKCKENAALATGACICSSNYYKDADSCKACTNQCITCTTATKCIAYVTGASLSTTDSTCSCNNGYYASSGKCIACPTSCSNVLQLQLAQGVKPMQDFPMVFVLANLACIWTLQMTVLLHAITFVLLVIDANDGKKCSTCITNAELTGTTCACTVNSAYDLTSNSCLCGSGYTLSNSKCVVCKKYLSPSDVISAAYSSSYTSITITPKVPVDITVDPTCSKTLIYDSFQKMGSGLVCSWTDSKNLKISLGSGFSIRSAFIDLDGTYILKDTKDTCTTNYQPLSATVSMGTNINPTAKLSGPSSVSLGCGSDPISYSAGKSSGSFGGNLTYTCSATMSPALSSLTSYIASTKASSSTVSIDRSLLTSISSAATLTVTVKVKNWLSDETSSASVTTSISTQQSLSVSFDAGTSILMKASDSKDVKAKVTSVCGGSTSAISWKWSYVSTPDNSKASSLAASTTTQKLSISKSMFTAGGPYSFTATASQDNDGTTVTGSATVSITVTSSPLYIELSKGNGQISSSKDYTINANKSKDPDDSTTSLIYAWTCANHEDGSECAGADNAVLLSNEIKSELTIPSARIVKGANWDITCTISKDTRTASLAITLTVLNVATASSIEIPAIATKANSQSKNKYSASVSSSADSKFEWSQKSGSSIDISPNNLPTLSIPSGSMADGMTYVFTLKITDSSGVSLSVDLSISVNLGASCQADPDISPSSGMTLIDTFLISITRYINLNNKNYPLLYTYKYYLNNSDTKYTIGSTTEENQISTKLSIGDQYVSAHVCDQLDTCNDYSSKVVSVSKYSPSRGLDTSSLMDAYMSMTLDPDNISSSITLFCSSATIDSSLFTKMWSDLQSYIKSQNDMTTTLLQSILKSAYSMTGQTDLMSISIYDKIITWLNSILTTFSTLYPSQDNMNTVVMIGESYLKYGNSTSFSDLTFEKSVLYINSFYLTWAAKATYEDLVTQSSLSGKQNTDNTMIYKERNFKADMENTTKTYANNRVLTYPSTLEFDEESIMNMRANFYIGYTDDVFSDIALFSFGNSGTYKDYTLTQADETEVPFSSSDYPFLIEQPFYKNVSEGMVWGCQYYNDTLGNWTDSSCKVAEINNTKQTITFKVYHFSMYRFTEINPSDNPPIYFPRASSSCDDSYAPIYILLVTLFIGLILAPIMVIIDRISHPQLTEAQAKNASHNSSSHSPIPSERTLMRHDISIHASQGEESVQSGESRSSDDEVVESQEIHLTENSIAQQVAGPTDGEKPEDEGKYELEELIEGHLTFGLFYYRSSFTRIARLFTLIVVIIFELLLEGLLYFGFEDIKSGNETATQTLFDDYEGNYFGCMILALAITIPIEIFMIVAFSIDRTKAPQWSAAAVTLGVAILIGSIVGIVMLSYDFCHKWSGYWAVSFLRGVLIEIFIMQTIYMIVRYFIIQAFPPVEESKSKA</sequence>
<evidence type="ECO:0000256" key="2">
    <source>
        <dbReference type="SAM" id="Phobius"/>
    </source>
</evidence>
<feature type="domain" description="EGF-like" evidence="4">
    <location>
        <begin position="52"/>
        <end position="95"/>
    </location>
</feature>
<accession>A0AAU9J0C1</accession>
<dbReference type="InterPro" id="IPR009030">
    <property type="entry name" value="Growth_fac_rcpt_cys_sf"/>
</dbReference>